<dbReference type="RefSeq" id="WP_207397385.1">
    <property type="nucleotide sequence ID" value="NZ_JABRWO010000008.1"/>
</dbReference>
<accession>A0A7V8V6Q5</accession>
<feature type="region of interest" description="Disordered" evidence="2">
    <location>
        <begin position="265"/>
        <end position="294"/>
    </location>
</feature>
<feature type="coiled-coil region" evidence="1">
    <location>
        <begin position="376"/>
        <end position="403"/>
    </location>
</feature>
<reference evidence="3 4" key="1">
    <citation type="submission" date="2020-05" db="EMBL/GenBank/DDBJ databases">
        <title>Bremerella alba sp. nov., a novel planctomycete isolated from the surface of the macroalga Fucus spiralis.</title>
        <authorList>
            <person name="Godinho O."/>
            <person name="Botelho R."/>
            <person name="Albuquerque L."/>
            <person name="Wiegand S."/>
            <person name="Da Costa M.S."/>
            <person name="Lobo-Da-Cunha A."/>
            <person name="Jogler C."/>
            <person name="Lage O.M."/>
        </authorList>
    </citation>
    <scope>NUCLEOTIDE SEQUENCE [LARGE SCALE GENOMIC DNA]</scope>
    <source>
        <strain evidence="3 4">FF15</strain>
    </source>
</reference>
<proteinExistence type="predicted"/>
<comment type="caution">
    <text evidence="3">The sequence shown here is derived from an EMBL/GenBank/DDBJ whole genome shotgun (WGS) entry which is preliminary data.</text>
</comment>
<name>A0A7V8V6Q5_9BACT</name>
<evidence type="ECO:0000313" key="4">
    <source>
        <dbReference type="Proteomes" id="UP000551616"/>
    </source>
</evidence>
<dbReference type="EMBL" id="JABRWO010000008">
    <property type="protein sequence ID" value="MBA2115968.1"/>
    <property type="molecule type" value="Genomic_DNA"/>
</dbReference>
<evidence type="ECO:0000256" key="2">
    <source>
        <dbReference type="SAM" id="MobiDB-lite"/>
    </source>
</evidence>
<protein>
    <recommendedName>
        <fullName evidence="5">Tetratricopeptide repeat protein</fullName>
    </recommendedName>
</protein>
<dbReference type="InterPro" id="IPR011990">
    <property type="entry name" value="TPR-like_helical_dom_sf"/>
</dbReference>
<evidence type="ECO:0000313" key="3">
    <source>
        <dbReference type="EMBL" id="MBA2115968.1"/>
    </source>
</evidence>
<dbReference type="Gene3D" id="1.25.40.10">
    <property type="entry name" value="Tetratricopeptide repeat domain"/>
    <property type="match status" value="2"/>
</dbReference>
<dbReference type="SUPFAM" id="SSF48452">
    <property type="entry name" value="TPR-like"/>
    <property type="match status" value="2"/>
</dbReference>
<dbReference type="AlphaFoldDB" id="A0A7V8V6Q5"/>
<keyword evidence="1" id="KW-0175">Coiled coil</keyword>
<dbReference type="Proteomes" id="UP000551616">
    <property type="component" value="Unassembled WGS sequence"/>
</dbReference>
<sequence length="527" mass="60545">MKNYASLNLKRIHPLAEAVDTIGVTDYCAWQAPKILHAFLIDLAQLMSDGGSFSVSEDADYEVSPALRKQLQRLFDHASQMMSKPKYDYDYAHSLLADCCKKDPANLAYVEKMFENLDLKFKGKKKGSLFSGFGGKGGLKKALSAKKWQDVIKEGVDLLKSNPYDSVTLRAMVDACEAMRYNEVGLRYMKNAMDGSPGDMEVMRHCARYLGRVGQFDQAIALWHFVEEKNRGDKEANQMISQLTIDRQRRARGLATVTNRIDPADAAKVRRRQASQEEGEKKSEVQERPATKIELNEKQKLKAKIEADPDQQENYLKLIDMWVQEEKFFEAEAVWKEAQAHFGDSMVLTEKREDLLILKARHRYKMAENQASSQSSTQLLELVETAKNDLNRLELEIYTKRNERHPEDLLIKYELSLRLKRLGNYEQAEKLFDEIALADEKLLAICYLGKGECLQARKKFVTAMEMYEEALNYSDNLSSERLKLLLYRAGVLAQGLKEWSSAMTLLKRLEKMDPAYKDVKRRLDKLK</sequence>
<organism evidence="3 4">
    <name type="scientific">Bremerella alba</name>
    <dbReference type="NCBI Taxonomy" id="980252"/>
    <lineage>
        <taxon>Bacteria</taxon>
        <taxon>Pseudomonadati</taxon>
        <taxon>Planctomycetota</taxon>
        <taxon>Planctomycetia</taxon>
        <taxon>Pirellulales</taxon>
        <taxon>Pirellulaceae</taxon>
        <taxon>Bremerella</taxon>
    </lineage>
</organism>
<gene>
    <name evidence="3" type="ORF">HOV93_31550</name>
</gene>
<evidence type="ECO:0000256" key="1">
    <source>
        <dbReference type="SAM" id="Coils"/>
    </source>
</evidence>
<evidence type="ECO:0008006" key="5">
    <source>
        <dbReference type="Google" id="ProtNLM"/>
    </source>
</evidence>
<keyword evidence="4" id="KW-1185">Reference proteome</keyword>